<dbReference type="InterPro" id="IPR036866">
    <property type="entry name" value="RibonucZ/Hydroxyglut_hydro"/>
</dbReference>
<dbReference type="AlphaFoldDB" id="A0A537LQS7"/>
<dbReference type="PANTHER" id="PTHR43546">
    <property type="entry name" value="UPF0173 METAL-DEPENDENT HYDROLASE MJ1163-RELATED"/>
    <property type="match status" value="1"/>
</dbReference>
<keyword evidence="1" id="KW-1133">Transmembrane helix</keyword>
<keyword evidence="1" id="KW-0812">Transmembrane</keyword>
<dbReference type="Pfam" id="PF12706">
    <property type="entry name" value="Lactamase_B_2"/>
    <property type="match status" value="1"/>
</dbReference>
<dbReference type="EMBL" id="VBAI01000119">
    <property type="protein sequence ID" value="TMJ10365.1"/>
    <property type="molecule type" value="Genomic_DNA"/>
</dbReference>
<dbReference type="InterPro" id="IPR001279">
    <property type="entry name" value="Metallo-B-lactamas"/>
</dbReference>
<feature type="transmembrane region" description="Helical" evidence="1">
    <location>
        <begin position="22"/>
        <end position="43"/>
    </location>
</feature>
<evidence type="ECO:0000313" key="3">
    <source>
        <dbReference type="EMBL" id="TMJ10365.1"/>
    </source>
</evidence>
<evidence type="ECO:0000259" key="2">
    <source>
        <dbReference type="Pfam" id="PF12706"/>
    </source>
</evidence>
<evidence type="ECO:0000256" key="1">
    <source>
        <dbReference type="SAM" id="Phobius"/>
    </source>
</evidence>
<dbReference type="SUPFAM" id="SSF56281">
    <property type="entry name" value="Metallo-hydrolase/oxidoreductase"/>
    <property type="match status" value="1"/>
</dbReference>
<reference evidence="3 4" key="1">
    <citation type="journal article" date="2019" name="Nat. Microbiol.">
        <title>Mediterranean grassland soil C-N compound turnover is dependent on rainfall and depth, and is mediated by genomically divergent microorganisms.</title>
        <authorList>
            <person name="Diamond S."/>
            <person name="Andeer P.F."/>
            <person name="Li Z."/>
            <person name="Crits-Christoph A."/>
            <person name="Burstein D."/>
            <person name="Anantharaman K."/>
            <person name="Lane K.R."/>
            <person name="Thomas B.C."/>
            <person name="Pan C."/>
            <person name="Northen T.R."/>
            <person name="Banfield J.F."/>
        </authorList>
    </citation>
    <scope>NUCLEOTIDE SEQUENCE [LARGE SCALE GENOMIC DNA]</scope>
    <source>
        <strain evidence="3">NP_1</strain>
    </source>
</reference>
<dbReference type="PANTHER" id="PTHR43546:SF3">
    <property type="entry name" value="UPF0173 METAL-DEPENDENT HYDROLASE MJ1163"/>
    <property type="match status" value="1"/>
</dbReference>
<protein>
    <recommendedName>
        <fullName evidence="2">Metallo-beta-lactamase domain-containing protein</fullName>
    </recommendedName>
</protein>
<accession>A0A537LQS7</accession>
<name>A0A537LQS7_9BACT</name>
<feature type="domain" description="Metallo-beta-lactamase" evidence="2">
    <location>
        <begin position="89"/>
        <end position="249"/>
    </location>
</feature>
<gene>
    <name evidence="3" type="ORF">E6G98_07705</name>
</gene>
<dbReference type="Gene3D" id="3.60.15.10">
    <property type="entry name" value="Ribonuclease Z/Hydroxyacylglutathione hydrolase-like"/>
    <property type="match status" value="1"/>
</dbReference>
<dbReference type="Proteomes" id="UP000315217">
    <property type="component" value="Unassembled WGS sequence"/>
</dbReference>
<comment type="caution">
    <text evidence="3">The sequence shown here is derived from an EMBL/GenBank/DDBJ whole genome shotgun (WGS) entry which is preliminary data.</text>
</comment>
<evidence type="ECO:0000313" key="4">
    <source>
        <dbReference type="Proteomes" id="UP000315217"/>
    </source>
</evidence>
<proteinExistence type="predicted"/>
<sequence length="326" mass="35275">MIDYSICRDGGVRMRFHHIRRLHVWAVVTTGLLLIAVAFPQQWTGTLTSARMRFASAGRAFAQSPEAPARLEWLGWQFFRLTSPGGKIILFNPSLNDPKAAFVNRESPLNLEQIDRVDLILISSGHADDQGMAAEISQKTGAPIITTFELANWLVAKGVASDKILRGEPGSRFDVGGIKVQVVNSVHGSGAPSLPGSLPSAVYGGPALGFIVTLETGLKIYHAGSTALTQDLKLYAQLYKPHVALLPIASGLMPDEAALAAEFLLTDNPNLHSVFPQHHASFLPPELRGDVFVKEVAARRALAGRVKAFNPQPGQMFLITTRETKG</sequence>
<dbReference type="InterPro" id="IPR050114">
    <property type="entry name" value="UPF0173_UPF0282_UlaG_hydrolase"/>
</dbReference>
<keyword evidence="1" id="KW-0472">Membrane</keyword>
<organism evidence="3 4">
    <name type="scientific">Candidatus Segetimicrobium genomatis</name>
    <dbReference type="NCBI Taxonomy" id="2569760"/>
    <lineage>
        <taxon>Bacteria</taxon>
        <taxon>Bacillati</taxon>
        <taxon>Candidatus Sysuimicrobiota</taxon>
        <taxon>Candidatus Sysuimicrobiia</taxon>
        <taxon>Candidatus Sysuimicrobiales</taxon>
        <taxon>Candidatus Segetimicrobiaceae</taxon>
        <taxon>Candidatus Segetimicrobium</taxon>
    </lineage>
</organism>